<gene>
    <name evidence="1" type="ORF">L2764_02700</name>
</gene>
<evidence type="ECO:0000313" key="2">
    <source>
        <dbReference type="Proteomes" id="UP001203423"/>
    </source>
</evidence>
<sequence>MTLNDYYYGLSLKGKVTWLKQSAKALDKSERTIRAYIQGTRRIQAGDVTKFVELTEQCVSAHNFRPDIFPKPAIKTDKKAAI</sequence>
<name>A0ABT0L6W6_9GAMM</name>
<organism evidence="1 2">
    <name type="scientific">Shewanella surugensis</name>
    <dbReference type="NCBI Taxonomy" id="212020"/>
    <lineage>
        <taxon>Bacteria</taxon>
        <taxon>Pseudomonadati</taxon>
        <taxon>Pseudomonadota</taxon>
        <taxon>Gammaproteobacteria</taxon>
        <taxon>Alteromonadales</taxon>
        <taxon>Shewanellaceae</taxon>
        <taxon>Shewanella</taxon>
    </lineage>
</organism>
<comment type="caution">
    <text evidence="1">The sequence shown here is derived from an EMBL/GenBank/DDBJ whole genome shotgun (WGS) entry which is preliminary data.</text>
</comment>
<evidence type="ECO:0000313" key="1">
    <source>
        <dbReference type="EMBL" id="MCL1123416.1"/>
    </source>
</evidence>
<dbReference type="EMBL" id="JAKIKS010000005">
    <property type="protein sequence ID" value="MCL1123416.1"/>
    <property type="molecule type" value="Genomic_DNA"/>
</dbReference>
<protein>
    <submittedName>
        <fullName evidence="1">Helix-turn-helix domain-containing protein</fullName>
    </submittedName>
</protein>
<accession>A0ABT0L6W6</accession>
<dbReference type="Gene3D" id="1.10.260.40">
    <property type="entry name" value="lambda repressor-like DNA-binding domains"/>
    <property type="match status" value="1"/>
</dbReference>
<dbReference type="RefSeq" id="WP_248938703.1">
    <property type="nucleotide sequence ID" value="NZ_JAKIKS010000005.1"/>
</dbReference>
<dbReference type="Proteomes" id="UP001203423">
    <property type="component" value="Unassembled WGS sequence"/>
</dbReference>
<dbReference type="InterPro" id="IPR010982">
    <property type="entry name" value="Lambda_DNA-bd_dom_sf"/>
</dbReference>
<reference evidence="1 2" key="1">
    <citation type="submission" date="2022-01" db="EMBL/GenBank/DDBJ databases">
        <title>Whole genome-based taxonomy of the Shewanellaceae.</title>
        <authorList>
            <person name="Martin-Rodriguez A.J."/>
        </authorList>
    </citation>
    <scope>NUCLEOTIDE SEQUENCE [LARGE SCALE GENOMIC DNA]</scope>
    <source>
        <strain evidence="1 2">DSM 17177</strain>
    </source>
</reference>
<keyword evidence="2" id="KW-1185">Reference proteome</keyword>
<proteinExistence type="predicted"/>